<organism evidence="2 3">
    <name type="scientific">Steinernema carpocapsae</name>
    <name type="common">Entomopathogenic nematode</name>
    <dbReference type="NCBI Taxonomy" id="34508"/>
    <lineage>
        <taxon>Eukaryota</taxon>
        <taxon>Metazoa</taxon>
        <taxon>Ecdysozoa</taxon>
        <taxon>Nematoda</taxon>
        <taxon>Chromadorea</taxon>
        <taxon>Rhabditida</taxon>
        <taxon>Tylenchina</taxon>
        <taxon>Panagrolaimomorpha</taxon>
        <taxon>Strongyloidoidea</taxon>
        <taxon>Steinernematidae</taxon>
        <taxon>Steinernema</taxon>
    </lineage>
</organism>
<evidence type="ECO:0000313" key="2">
    <source>
        <dbReference type="EMBL" id="TKR73217.1"/>
    </source>
</evidence>
<dbReference type="AlphaFoldDB" id="A0A4U5MTV9"/>
<keyword evidence="1" id="KW-1133">Transmembrane helix</keyword>
<evidence type="ECO:0000256" key="1">
    <source>
        <dbReference type="SAM" id="Phobius"/>
    </source>
</evidence>
<keyword evidence="3" id="KW-1185">Reference proteome</keyword>
<dbReference type="OrthoDB" id="5811993at2759"/>
<dbReference type="EMBL" id="AZBU02000006">
    <property type="protein sequence ID" value="TKR73217.1"/>
    <property type="molecule type" value="Genomic_DNA"/>
</dbReference>
<feature type="transmembrane region" description="Helical" evidence="1">
    <location>
        <begin position="13"/>
        <end position="32"/>
    </location>
</feature>
<keyword evidence="1" id="KW-0472">Membrane</keyword>
<comment type="caution">
    <text evidence="2">The sequence shown here is derived from an EMBL/GenBank/DDBJ whole genome shotgun (WGS) entry which is preliminary data.</text>
</comment>
<evidence type="ECO:0000313" key="3">
    <source>
        <dbReference type="Proteomes" id="UP000298663"/>
    </source>
</evidence>
<keyword evidence="1" id="KW-0812">Transmembrane</keyword>
<reference evidence="2 3" key="1">
    <citation type="journal article" date="2015" name="Genome Biol.">
        <title>Comparative genomics of Steinernema reveals deeply conserved gene regulatory networks.</title>
        <authorList>
            <person name="Dillman A.R."/>
            <person name="Macchietto M."/>
            <person name="Porter C.F."/>
            <person name="Rogers A."/>
            <person name="Williams B."/>
            <person name="Antoshechkin I."/>
            <person name="Lee M.M."/>
            <person name="Goodwin Z."/>
            <person name="Lu X."/>
            <person name="Lewis E.E."/>
            <person name="Goodrich-Blair H."/>
            <person name="Stock S.P."/>
            <person name="Adams B.J."/>
            <person name="Sternberg P.W."/>
            <person name="Mortazavi A."/>
        </authorList>
    </citation>
    <scope>NUCLEOTIDE SEQUENCE [LARGE SCALE GENOMIC DNA]</scope>
    <source>
        <strain evidence="2 3">ALL</strain>
    </source>
</reference>
<sequence length="81" mass="9646">MFFNIYGLAQYHTFFYVVSLNKCVVDVFVYTLRQKDFKEKLRQVGRKLCCRKPKKKPNITLFTMVGQQMRKPSTWNTTASK</sequence>
<name>A0A4U5MTV9_STECR</name>
<proteinExistence type="predicted"/>
<protein>
    <submittedName>
        <fullName evidence="2">Uncharacterized protein</fullName>
    </submittedName>
</protein>
<reference evidence="2 3" key="2">
    <citation type="journal article" date="2019" name="G3 (Bethesda)">
        <title>Hybrid Assembly of the Genome of the Entomopathogenic Nematode Steinernema carpocapsae Identifies the X-Chromosome.</title>
        <authorList>
            <person name="Serra L."/>
            <person name="Macchietto M."/>
            <person name="Macias-Munoz A."/>
            <person name="McGill C.J."/>
            <person name="Rodriguez I.M."/>
            <person name="Rodriguez B."/>
            <person name="Murad R."/>
            <person name="Mortazavi A."/>
        </authorList>
    </citation>
    <scope>NUCLEOTIDE SEQUENCE [LARGE SCALE GENOMIC DNA]</scope>
    <source>
        <strain evidence="2 3">ALL</strain>
    </source>
</reference>
<gene>
    <name evidence="2" type="ORF">L596_020553</name>
</gene>
<dbReference type="Proteomes" id="UP000298663">
    <property type="component" value="Unassembled WGS sequence"/>
</dbReference>
<accession>A0A4U5MTV9</accession>